<evidence type="ECO:0000313" key="12">
    <source>
        <dbReference type="RefSeq" id="XP_033536429.1"/>
    </source>
</evidence>
<keyword evidence="3 8" id="KW-0560">Oxidoreductase</keyword>
<evidence type="ECO:0000313" key="11">
    <source>
        <dbReference type="Proteomes" id="UP000504638"/>
    </source>
</evidence>
<evidence type="ECO:0000256" key="7">
    <source>
        <dbReference type="PROSITE-ProRule" id="PRU10007"/>
    </source>
</evidence>
<dbReference type="PROSITE" id="PS00070">
    <property type="entry name" value="ALDEHYDE_DEHYDR_CYS"/>
    <property type="match status" value="1"/>
</dbReference>
<dbReference type="Proteomes" id="UP000504638">
    <property type="component" value="Unplaced"/>
</dbReference>
<dbReference type="AlphaFoldDB" id="A0A6G1G9P3"/>
<dbReference type="EC" id="1.2.1.3" evidence="5"/>
<dbReference type="RefSeq" id="XP_033536429.1">
    <property type="nucleotide sequence ID" value="XM_033682451.1"/>
</dbReference>
<evidence type="ECO:0000256" key="8">
    <source>
        <dbReference type="RuleBase" id="RU003345"/>
    </source>
</evidence>
<dbReference type="InterPro" id="IPR016162">
    <property type="entry name" value="Ald_DH_N"/>
</dbReference>
<dbReference type="InterPro" id="IPR016160">
    <property type="entry name" value="Ald_DH_CS_CYS"/>
</dbReference>
<sequence>MPESLAHPSTWTSDKPALLSHDRYAIYNGSLQTPLETDTSSEFRSVDPATGIEHPCRIFTSSPKDVAAAVSSAEAAFPEWKSTTPSHRAAILMRAAALLRELNDVLAEVETRDTGRAFSETSAVDVPSGVEVMEYCASFVAGGGLDGRTVKLREDAWVYETKDPIGVCAGIGAWNYPLQIAIWKSAPCLAAGNAMVYKPSEVTSLHAALLASIYSAAGVPSGVFNVVYGAGAVGAQLTSHPGIGKVSFTGQVATGRKVAKAAGEGMKYVTAELGGKSPLIICDDVDIETAVDGAMMANFYSTGQVCTNGTRVYVHRSIAKRFEEILLQKMEHIRFGDVMDEKSNMGPLVSKEHFEKVIGYIKHGIEVDKAKLLYGGLETPQIDDKFKGGYWVKPTVFTNCTDSMKIVREEIFGPVMSILLYDTTDEAIRRANDTELGLAGGVFTKDVNRAHKIAGQLEAGIIWINTWGESPAEMAVGGWKMSGVGVENGRKGIEAWTRGKSTLVDMSGQVPTAFSKL</sequence>
<organism evidence="10">
    <name type="scientific">Eremomyces bilateralis CBS 781.70</name>
    <dbReference type="NCBI Taxonomy" id="1392243"/>
    <lineage>
        <taxon>Eukaryota</taxon>
        <taxon>Fungi</taxon>
        <taxon>Dikarya</taxon>
        <taxon>Ascomycota</taxon>
        <taxon>Pezizomycotina</taxon>
        <taxon>Dothideomycetes</taxon>
        <taxon>Dothideomycetes incertae sedis</taxon>
        <taxon>Eremomycetales</taxon>
        <taxon>Eremomycetaceae</taxon>
        <taxon>Eremomyces</taxon>
    </lineage>
</organism>
<dbReference type="EMBL" id="ML975152">
    <property type="protein sequence ID" value="KAF1814798.1"/>
    <property type="molecule type" value="Genomic_DNA"/>
</dbReference>
<evidence type="ECO:0000259" key="9">
    <source>
        <dbReference type="Pfam" id="PF00171"/>
    </source>
</evidence>
<keyword evidence="11" id="KW-1185">Reference proteome</keyword>
<dbReference type="GO" id="GO:0004029">
    <property type="term" value="F:aldehyde dehydrogenase (NAD+) activity"/>
    <property type="evidence" value="ECO:0007669"/>
    <property type="project" value="UniProtKB-EC"/>
</dbReference>
<dbReference type="GO" id="GO:0046872">
    <property type="term" value="F:metal ion binding"/>
    <property type="evidence" value="ECO:0007669"/>
    <property type="project" value="UniProtKB-KW"/>
</dbReference>
<dbReference type="PANTHER" id="PTHR11699">
    <property type="entry name" value="ALDEHYDE DEHYDROGENASE-RELATED"/>
    <property type="match status" value="1"/>
</dbReference>
<gene>
    <name evidence="10 12" type="ORF">P152DRAFT_505783</name>
</gene>
<accession>A0A6G1G9P3</accession>
<dbReference type="SUPFAM" id="SSF53720">
    <property type="entry name" value="ALDH-like"/>
    <property type="match status" value="1"/>
</dbReference>
<protein>
    <recommendedName>
        <fullName evidence="5">aldehyde dehydrogenase (NAD(+))</fullName>
        <ecNumber evidence="5">1.2.1.3</ecNumber>
    </recommendedName>
</protein>
<dbReference type="Pfam" id="PF00171">
    <property type="entry name" value="Aldedh"/>
    <property type="match status" value="1"/>
</dbReference>
<feature type="domain" description="Aldehyde dehydrogenase" evidence="9">
    <location>
        <begin position="39"/>
        <end position="501"/>
    </location>
</feature>
<dbReference type="Gene3D" id="3.40.605.10">
    <property type="entry name" value="Aldehyde Dehydrogenase, Chain A, domain 1"/>
    <property type="match status" value="1"/>
</dbReference>
<reference evidence="10 12" key="1">
    <citation type="submission" date="2020-01" db="EMBL/GenBank/DDBJ databases">
        <authorList>
            <consortium name="DOE Joint Genome Institute"/>
            <person name="Haridas S."/>
            <person name="Albert R."/>
            <person name="Binder M."/>
            <person name="Bloem J."/>
            <person name="Labutti K."/>
            <person name="Salamov A."/>
            <person name="Andreopoulos B."/>
            <person name="Baker S.E."/>
            <person name="Barry K."/>
            <person name="Bills G."/>
            <person name="Bluhm B.H."/>
            <person name="Cannon C."/>
            <person name="Castanera R."/>
            <person name="Culley D.E."/>
            <person name="Daum C."/>
            <person name="Ezra D."/>
            <person name="Gonzalez J.B."/>
            <person name="Henrissat B."/>
            <person name="Kuo A."/>
            <person name="Liang C."/>
            <person name="Lipzen A."/>
            <person name="Lutzoni F."/>
            <person name="Magnuson J."/>
            <person name="Mondo S."/>
            <person name="Nolan M."/>
            <person name="Ohm R."/>
            <person name="Pangilinan J."/>
            <person name="Park H.-J."/>
            <person name="Ramirez L."/>
            <person name="Alfaro M."/>
            <person name="Sun H."/>
            <person name="Tritt A."/>
            <person name="Yoshinaga Y."/>
            <person name="Zwiers L.-H."/>
            <person name="Turgeon B.G."/>
            <person name="Goodwin S.B."/>
            <person name="Spatafora J.W."/>
            <person name="Crous P.W."/>
            <person name="Grigoriev I.V."/>
        </authorList>
    </citation>
    <scope>NUCLEOTIDE SEQUENCE</scope>
    <source>
        <strain evidence="10 12">CBS 781.70</strain>
    </source>
</reference>
<dbReference type="FunFam" id="3.40.309.10:FF:000014">
    <property type="entry name" value="NAD/NADP-dependent betaine aldehyde dehydrogenase"/>
    <property type="match status" value="1"/>
</dbReference>
<name>A0A6G1G9P3_9PEZI</name>
<reference evidence="12" key="3">
    <citation type="submission" date="2025-04" db="UniProtKB">
        <authorList>
            <consortium name="RefSeq"/>
        </authorList>
    </citation>
    <scope>IDENTIFICATION</scope>
    <source>
        <strain evidence="12">CBS 781.70</strain>
    </source>
</reference>
<keyword evidence="4" id="KW-0520">NAD</keyword>
<evidence type="ECO:0000256" key="6">
    <source>
        <dbReference type="ARBA" id="ARBA00049194"/>
    </source>
</evidence>
<dbReference type="NCBIfam" id="NF009725">
    <property type="entry name" value="PRK13252.1"/>
    <property type="match status" value="1"/>
</dbReference>
<evidence type="ECO:0000256" key="1">
    <source>
        <dbReference type="ARBA" id="ARBA00009986"/>
    </source>
</evidence>
<comment type="catalytic activity">
    <reaction evidence="6">
        <text>an aldehyde + NAD(+) + H2O = a carboxylate + NADH + 2 H(+)</text>
        <dbReference type="Rhea" id="RHEA:16185"/>
        <dbReference type="ChEBI" id="CHEBI:15377"/>
        <dbReference type="ChEBI" id="CHEBI:15378"/>
        <dbReference type="ChEBI" id="CHEBI:17478"/>
        <dbReference type="ChEBI" id="CHEBI:29067"/>
        <dbReference type="ChEBI" id="CHEBI:57540"/>
        <dbReference type="ChEBI" id="CHEBI:57945"/>
        <dbReference type="EC" id="1.2.1.3"/>
    </reaction>
</comment>
<dbReference type="InterPro" id="IPR016161">
    <property type="entry name" value="Ald_DH/histidinol_DH"/>
</dbReference>
<reference evidence="12" key="2">
    <citation type="submission" date="2020-04" db="EMBL/GenBank/DDBJ databases">
        <authorList>
            <consortium name="NCBI Genome Project"/>
        </authorList>
    </citation>
    <scope>NUCLEOTIDE SEQUENCE</scope>
    <source>
        <strain evidence="12">CBS 781.70</strain>
    </source>
</reference>
<dbReference type="InterPro" id="IPR029510">
    <property type="entry name" value="Ald_DH_CS_GLU"/>
</dbReference>
<evidence type="ECO:0000313" key="10">
    <source>
        <dbReference type="EMBL" id="KAF1814798.1"/>
    </source>
</evidence>
<evidence type="ECO:0000256" key="3">
    <source>
        <dbReference type="ARBA" id="ARBA00023002"/>
    </source>
</evidence>
<dbReference type="GeneID" id="54423021"/>
<feature type="active site" evidence="7">
    <location>
        <position position="272"/>
    </location>
</feature>
<dbReference type="FunFam" id="3.40.605.10:FF:000007">
    <property type="entry name" value="NAD/NADP-dependent betaine aldehyde dehydrogenase"/>
    <property type="match status" value="1"/>
</dbReference>
<evidence type="ECO:0000256" key="2">
    <source>
        <dbReference type="ARBA" id="ARBA00022723"/>
    </source>
</evidence>
<dbReference type="PROSITE" id="PS00687">
    <property type="entry name" value="ALDEHYDE_DEHYDR_GLU"/>
    <property type="match status" value="1"/>
</dbReference>
<comment type="similarity">
    <text evidence="1 8">Belongs to the aldehyde dehydrogenase family.</text>
</comment>
<evidence type="ECO:0000256" key="4">
    <source>
        <dbReference type="ARBA" id="ARBA00023027"/>
    </source>
</evidence>
<proteinExistence type="inferred from homology"/>
<keyword evidence="2" id="KW-0479">Metal-binding</keyword>
<dbReference type="InterPro" id="IPR015590">
    <property type="entry name" value="Aldehyde_DH_dom"/>
</dbReference>
<dbReference type="Gene3D" id="3.40.309.10">
    <property type="entry name" value="Aldehyde Dehydrogenase, Chain A, domain 2"/>
    <property type="match status" value="1"/>
</dbReference>
<dbReference type="InterPro" id="IPR016163">
    <property type="entry name" value="Ald_DH_C"/>
</dbReference>
<dbReference type="OrthoDB" id="310895at2759"/>
<evidence type="ECO:0000256" key="5">
    <source>
        <dbReference type="ARBA" id="ARBA00024226"/>
    </source>
</evidence>